<dbReference type="AlphaFoldDB" id="A0A178IFP1"/>
<accession>A0A178IFP1</accession>
<comment type="caution">
    <text evidence="2">The sequence shown here is derived from an EMBL/GenBank/DDBJ whole genome shotgun (WGS) entry which is preliminary data.</text>
</comment>
<keyword evidence="1" id="KW-0732">Signal</keyword>
<proteinExistence type="predicted"/>
<dbReference type="STRING" id="1184151.AW736_21440"/>
<dbReference type="SUPFAM" id="SSF48208">
    <property type="entry name" value="Six-hairpin glycosidases"/>
    <property type="match status" value="1"/>
</dbReference>
<dbReference type="EMBL" id="LRRQ01000152">
    <property type="protein sequence ID" value="OAM87955.1"/>
    <property type="molecule type" value="Genomic_DNA"/>
</dbReference>
<dbReference type="Proteomes" id="UP000078486">
    <property type="component" value="Unassembled WGS sequence"/>
</dbReference>
<keyword evidence="3" id="KW-1185">Reference proteome</keyword>
<dbReference type="InterPro" id="IPR012341">
    <property type="entry name" value="6hp_glycosidase-like_sf"/>
</dbReference>
<dbReference type="RefSeq" id="WP_068772315.1">
    <property type="nucleotide sequence ID" value="NZ_CP109796.1"/>
</dbReference>
<feature type="signal peptide" evidence="1">
    <location>
        <begin position="1"/>
        <end position="22"/>
    </location>
</feature>
<dbReference type="InterPro" id="IPR008928">
    <property type="entry name" value="6-hairpin_glycosidase_sf"/>
</dbReference>
<evidence type="ECO:0000313" key="3">
    <source>
        <dbReference type="Proteomes" id="UP000078486"/>
    </source>
</evidence>
<evidence type="ECO:0008006" key="4">
    <source>
        <dbReference type="Google" id="ProtNLM"/>
    </source>
</evidence>
<name>A0A178IFP1_9BACT</name>
<evidence type="ECO:0000313" key="2">
    <source>
        <dbReference type="EMBL" id="OAM87955.1"/>
    </source>
</evidence>
<feature type="chain" id="PRO_5008088753" description="Cellulase Ig-like domain-containing protein" evidence="1">
    <location>
        <begin position="23"/>
        <end position="764"/>
    </location>
</feature>
<dbReference type="GO" id="GO:0005975">
    <property type="term" value="P:carbohydrate metabolic process"/>
    <property type="evidence" value="ECO:0007669"/>
    <property type="project" value="InterPro"/>
</dbReference>
<dbReference type="OrthoDB" id="179491at2"/>
<dbReference type="Gene3D" id="1.50.10.10">
    <property type="match status" value="1"/>
</dbReference>
<organism evidence="2 3">
    <name type="scientific">Termitidicoccus mucosus</name>
    <dbReference type="NCBI Taxonomy" id="1184151"/>
    <lineage>
        <taxon>Bacteria</taxon>
        <taxon>Pseudomonadati</taxon>
        <taxon>Verrucomicrobiota</taxon>
        <taxon>Opitutia</taxon>
        <taxon>Opitutales</taxon>
        <taxon>Opitutaceae</taxon>
        <taxon>Termitidicoccus</taxon>
    </lineage>
</organism>
<sequence length="764" mass="83861">MHTRFSFPLFASLAFFAGAAAAQQPAAVSVSVIKNADGTFGLAAASGAATLSQNAPLRVSFWNGAAKKGLAPARAGYSQLRETAPGEWLGAGTLGAKIAGTGKLPPHNSVEFDFTDRWTVSGDTLRLRREVRVRGDAPGGFNSVIGLRVGGAKPWPEMEWFVPGAIYGNSDHLRDNSFGAANYYKPGNYTVWIREDRLPAPLLAARLPNGASVAVLDSAPDGATNAADGLSFTLKPLASEDFRFGSIIAEEGTNATAIGYAFPGSEGTLSYGPKGQAHKTSAVQLWRYRFSPLKDGFTQRYEVTFRLSTARDTNDLVASHWRWAWQTLKPQVNPQPLEILRRCLVDVLMENYVENGGRAGERFVIASEANPKPPSSDDTKIIMGFLGYSIGAAEMMLVEAARDPAAPRSQAMRRAAEKIIATFLRLPVNPPVAEGFVLSSGDYAVSQRAITKPVTEDDDIFLRSFCDDMKSLMRICEREQRAGKTHPDWLAWVRKFADWLLTQEQPGGGFPRSWRALTGELFDGSPTGTFNAIPFYAQLYRLTQHQPYLDAALRAGEFAWNSGHARARFTGGTIDNPDVIDKEAATISLEGYLALHAVTRDNKWLERAQVAADIAETWMRIWNIPMPSDATQDQIHWPIGQSTVGMQLVATGHTGDDAYMAWDVESYARLSRETGNPHYMDVAKILLHNTKAMVGRPGDHRGTRGPGWQQEHCWLDLPRGKGRHRAWLPWVTVSHLRGINDLIDYDPALYNQLATATAGENQDL</sequence>
<evidence type="ECO:0000256" key="1">
    <source>
        <dbReference type="SAM" id="SignalP"/>
    </source>
</evidence>
<gene>
    <name evidence="2" type="ORF">AW736_21440</name>
</gene>
<reference evidence="2 3" key="1">
    <citation type="submission" date="2016-01" db="EMBL/GenBank/DDBJ databases">
        <title>High potential of lignocellulose degradation of a new Verrucomicrobia species.</title>
        <authorList>
            <person name="Wang Y."/>
            <person name="Shi Y."/>
            <person name="Qiu Z."/>
            <person name="Liu S."/>
            <person name="Yang H."/>
        </authorList>
    </citation>
    <scope>NUCLEOTIDE SEQUENCE [LARGE SCALE GENOMIC DNA]</scope>
    <source>
        <strain evidence="2 3">TSB47</strain>
    </source>
</reference>
<protein>
    <recommendedName>
        <fullName evidence="4">Cellulase Ig-like domain-containing protein</fullName>
    </recommendedName>
</protein>